<feature type="transmembrane region" description="Helical" evidence="5">
    <location>
        <begin position="142"/>
        <end position="166"/>
    </location>
</feature>
<feature type="transmembrane region" description="Helical" evidence="5">
    <location>
        <begin position="342"/>
        <end position="365"/>
    </location>
</feature>
<feature type="transmembrane region" description="Helical" evidence="5">
    <location>
        <begin position="371"/>
        <end position="390"/>
    </location>
</feature>
<feature type="domain" description="Major facilitator superfamily (MFS) profile" evidence="6">
    <location>
        <begin position="16"/>
        <end position="400"/>
    </location>
</feature>
<protein>
    <submittedName>
        <fullName evidence="7">Bicyclomycin resistance protein</fullName>
    </submittedName>
</protein>
<keyword evidence="4 5" id="KW-0472">Membrane</keyword>
<dbReference type="PROSITE" id="PS50850">
    <property type="entry name" value="MFS"/>
    <property type="match status" value="1"/>
</dbReference>
<gene>
    <name evidence="7" type="ORF">MORIYA_1226</name>
</gene>
<evidence type="ECO:0000256" key="2">
    <source>
        <dbReference type="ARBA" id="ARBA00022692"/>
    </source>
</evidence>
<evidence type="ECO:0000256" key="3">
    <source>
        <dbReference type="ARBA" id="ARBA00022989"/>
    </source>
</evidence>
<dbReference type="GO" id="GO:0005886">
    <property type="term" value="C:plasma membrane"/>
    <property type="evidence" value="ECO:0007669"/>
    <property type="project" value="TreeGrafter"/>
</dbReference>
<dbReference type="AlphaFoldDB" id="A0A330LL02"/>
<keyword evidence="2 5" id="KW-0812">Transmembrane</keyword>
<proteinExistence type="predicted"/>
<evidence type="ECO:0000256" key="1">
    <source>
        <dbReference type="ARBA" id="ARBA00004141"/>
    </source>
</evidence>
<keyword evidence="8" id="KW-1185">Reference proteome</keyword>
<dbReference type="Pfam" id="PF07690">
    <property type="entry name" value="MFS_1"/>
    <property type="match status" value="1"/>
</dbReference>
<feature type="transmembrane region" description="Helical" evidence="5">
    <location>
        <begin position="83"/>
        <end position="102"/>
    </location>
</feature>
<dbReference type="PANTHER" id="PTHR23502:SF75">
    <property type="entry name" value="MULTIDRUG RESISTANCE PROTEIN D"/>
    <property type="match status" value="1"/>
</dbReference>
<feature type="transmembrane region" description="Helical" evidence="5">
    <location>
        <begin position="108"/>
        <end position="130"/>
    </location>
</feature>
<dbReference type="GO" id="GO:0022857">
    <property type="term" value="F:transmembrane transporter activity"/>
    <property type="evidence" value="ECO:0007669"/>
    <property type="project" value="InterPro"/>
</dbReference>
<reference evidence="8" key="1">
    <citation type="submission" date="2018-05" db="EMBL/GenBank/DDBJ databases">
        <authorList>
            <person name="Cea G.-C."/>
            <person name="William W."/>
        </authorList>
    </citation>
    <scope>NUCLEOTIDE SEQUENCE [LARGE SCALE GENOMIC DNA]</scope>
    <source>
        <strain evidence="8">DB21MT 5</strain>
    </source>
</reference>
<dbReference type="PANTHER" id="PTHR23502">
    <property type="entry name" value="MAJOR FACILITATOR SUPERFAMILY"/>
    <property type="match status" value="1"/>
</dbReference>
<feature type="transmembrane region" description="Helical" evidence="5">
    <location>
        <begin position="257"/>
        <end position="275"/>
    </location>
</feature>
<dbReference type="EMBL" id="LS483250">
    <property type="protein sequence ID" value="SQD77704.1"/>
    <property type="molecule type" value="Genomic_DNA"/>
</dbReference>
<keyword evidence="3 5" id="KW-1133">Transmembrane helix</keyword>
<evidence type="ECO:0000313" key="8">
    <source>
        <dbReference type="Proteomes" id="UP000250163"/>
    </source>
</evidence>
<evidence type="ECO:0000259" key="6">
    <source>
        <dbReference type="PROSITE" id="PS50850"/>
    </source>
</evidence>
<evidence type="ECO:0000313" key="7">
    <source>
        <dbReference type="EMBL" id="SQD77704.1"/>
    </source>
</evidence>
<dbReference type="CDD" id="cd17320">
    <property type="entry name" value="MFS_MdfA_MDR_like"/>
    <property type="match status" value="1"/>
</dbReference>
<sequence length="412" mass="44795">MYTSHMNINNTKFNKIPLALAMMIIATGQVGVSIYLPSLPLISRELGVSQADVQQLVTLFLLGFGLSQLFYGPLSDAIGRRPVFLLGQGIYLAGTLLCVLLPDSYTALIAGRLLQGLGAGSASVLGRSVIRDSYSGSQLIQALSYMSITASILPILAPVAGGWIAWHFGWQSVFSFVLVYLLAIFTLGYFILPETLPHAVTKFNIKKTLLDYWHLSRNYQVISSASYNWIGYLSSLVSVSLLPFLLQEGLKLSAADYGEVMIIPSAGLLTGSLILNRLNKRFTTNQLMYLAASIMMFAGCWLILNEMSLHNLIFSFTLLTIAQGISFPLSISMLLAPHSKQVGAVSALSGSVQMCIAGLGGGFLIKHLINNQTSLGIFYVLTGLAIALILTHSRHRYIKINPILVLNPQDSK</sequence>
<name>A0A330LL02_9GAMM</name>
<dbReference type="SUPFAM" id="SSF103473">
    <property type="entry name" value="MFS general substrate transporter"/>
    <property type="match status" value="1"/>
</dbReference>
<dbReference type="Proteomes" id="UP000250163">
    <property type="component" value="Chromosome MORIYA"/>
</dbReference>
<dbReference type="GO" id="GO:1990961">
    <property type="term" value="P:xenobiotic detoxification by transmembrane export across the plasma membrane"/>
    <property type="evidence" value="ECO:0007669"/>
    <property type="project" value="TreeGrafter"/>
</dbReference>
<organism evidence="7 8">
    <name type="scientific">Moritella yayanosii</name>
    <dbReference type="NCBI Taxonomy" id="69539"/>
    <lineage>
        <taxon>Bacteria</taxon>
        <taxon>Pseudomonadati</taxon>
        <taxon>Pseudomonadota</taxon>
        <taxon>Gammaproteobacteria</taxon>
        <taxon>Alteromonadales</taxon>
        <taxon>Moritellaceae</taxon>
        <taxon>Moritella</taxon>
    </lineage>
</organism>
<evidence type="ECO:0000256" key="4">
    <source>
        <dbReference type="ARBA" id="ARBA00023136"/>
    </source>
</evidence>
<feature type="transmembrane region" description="Helical" evidence="5">
    <location>
        <begin position="310"/>
        <end position="335"/>
    </location>
</feature>
<dbReference type="InterPro" id="IPR036259">
    <property type="entry name" value="MFS_trans_sf"/>
</dbReference>
<feature type="transmembrane region" description="Helical" evidence="5">
    <location>
        <begin position="56"/>
        <end position="74"/>
    </location>
</feature>
<dbReference type="InterPro" id="IPR011701">
    <property type="entry name" value="MFS"/>
</dbReference>
<dbReference type="KEGG" id="mya:MORIYA_1226"/>
<dbReference type="Gene3D" id="1.20.1720.10">
    <property type="entry name" value="Multidrug resistance protein D"/>
    <property type="match status" value="1"/>
</dbReference>
<feature type="transmembrane region" description="Helical" evidence="5">
    <location>
        <begin position="172"/>
        <end position="192"/>
    </location>
</feature>
<dbReference type="InterPro" id="IPR020846">
    <property type="entry name" value="MFS_dom"/>
</dbReference>
<accession>A0A330LL02</accession>
<feature type="transmembrane region" description="Helical" evidence="5">
    <location>
        <begin position="16"/>
        <end position="36"/>
    </location>
</feature>
<evidence type="ECO:0000256" key="5">
    <source>
        <dbReference type="SAM" id="Phobius"/>
    </source>
</evidence>
<feature type="transmembrane region" description="Helical" evidence="5">
    <location>
        <begin position="227"/>
        <end position="245"/>
    </location>
</feature>
<comment type="subcellular location">
    <subcellularLocation>
        <location evidence="1">Membrane</location>
        <topology evidence="1">Multi-pass membrane protein</topology>
    </subcellularLocation>
</comment>
<feature type="transmembrane region" description="Helical" evidence="5">
    <location>
        <begin position="287"/>
        <end position="304"/>
    </location>
</feature>